<evidence type="ECO:0000313" key="3">
    <source>
        <dbReference type="Proteomes" id="UP001458880"/>
    </source>
</evidence>
<protein>
    <submittedName>
        <fullName evidence="2">Uncharacterized protein</fullName>
    </submittedName>
</protein>
<organism evidence="2 3">
    <name type="scientific">Popillia japonica</name>
    <name type="common">Japanese beetle</name>
    <dbReference type="NCBI Taxonomy" id="7064"/>
    <lineage>
        <taxon>Eukaryota</taxon>
        <taxon>Metazoa</taxon>
        <taxon>Ecdysozoa</taxon>
        <taxon>Arthropoda</taxon>
        <taxon>Hexapoda</taxon>
        <taxon>Insecta</taxon>
        <taxon>Pterygota</taxon>
        <taxon>Neoptera</taxon>
        <taxon>Endopterygota</taxon>
        <taxon>Coleoptera</taxon>
        <taxon>Polyphaga</taxon>
        <taxon>Scarabaeiformia</taxon>
        <taxon>Scarabaeidae</taxon>
        <taxon>Rutelinae</taxon>
        <taxon>Popillia</taxon>
    </lineage>
</organism>
<feature type="compositionally biased region" description="Basic and acidic residues" evidence="1">
    <location>
        <begin position="11"/>
        <end position="22"/>
    </location>
</feature>
<proteinExistence type="predicted"/>
<dbReference type="EMBL" id="JASPKY010000302">
    <property type="protein sequence ID" value="KAK9709793.1"/>
    <property type="molecule type" value="Genomic_DNA"/>
</dbReference>
<name>A0AAW1JXP7_POPJA</name>
<accession>A0AAW1JXP7</accession>
<comment type="caution">
    <text evidence="2">The sequence shown here is derived from an EMBL/GenBank/DDBJ whole genome shotgun (WGS) entry which is preliminary data.</text>
</comment>
<feature type="region of interest" description="Disordered" evidence="1">
    <location>
        <begin position="1"/>
        <end position="39"/>
    </location>
</feature>
<keyword evidence="3" id="KW-1185">Reference proteome</keyword>
<gene>
    <name evidence="2" type="ORF">QE152_g26412</name>
</gene>
<dbReference type="AlphaFoldDB" id="A0AAW1JXP7"/>
<evidence type="ECO:0000313" key="2">
    <source>
        <dbReference type="EMBL" id="KAK9709793.1"/>
    </source>
</evidence>
<dbReference type="Proteomes" id="UP001458880">
    <property type="component" value="Unassembled WGS sequence"/>
</dbReference>
<reference evidence="2 3" key="1">
    <citation type="journal article" date="2024" name="BMC Genomics">
        <title>De novo assembly and annotation of Popillia japonica's genome with initial clues to its potential as an invasive pest.</title>
        <authorList>
            <person name="Cucini C."/>
            <person name="Boschi S."/>
            <person name="Funari R."/>
            <person name="Cardaioli E."/>
            <person name="Iannotti N."/>
            <person name="Marturano G."/>
            <person name="Paoli F."/>
            <person name="Bruttini M."/>
            <person name="Carapelli A."/>
            <person name="Frati F."/>
            <person name="Nardi F."/>
        </authorList>
    </citation>
    <scope>NUCLEOTIDE SEQUENCE [LARGE SCALE GENOMIC DNA]</scope>
    <source>
        <strain evidence="2">DMR45628</strain>
    </source>
</reference>
<evidence type="ECO:0000256" key="1">
    <source>
        <dbReference type="SAM" id="MobiDB-lite"/>
    </source>
</evidence>
<sequence length="66" mass="7346">MAPTTTTENNVDERSSPYDARDNMAPTTTTENNVDERSSPCLNQSCQVLMTLQTYKKVSTKDVKTS</sequence>